<dbReference type="InterPro" id="IPR002577">
    <property type="entry name" value="HTH_HxlR"/>
</dbReference>
<dbReference type="Proteomes" id="UP000183410">
    <property type="component" value="Unassembled WGS sequence"/>
</dbReference>
<gene>
    <name evidence="5" type="ORF">SAMN04487969_10696</name>
</gene>
<dbReference type="EMBL" id="FONN01000006">
    <property type="protein sequence ID" value="SFE75240.1"/>
    <property type="molecule type" value="Genomic_DNA"/>
</dbReference>
<protein>
    <submittedName>
        <fullName evidence="5">Transcriptional regulator, HxlR family</fullName>
    </submittedName>
</protein>
<dbReference type="OrthoDB" id="9791143at2"/>
<dbReference type="InterPro" id="IPR036390">
    <property type="entry name" value="WH_DNA-bd_sf"/>
</dbReference>
<keyword evidence="2" id="KW-0238">DNA-binding</keyword>
<keyword evidence="6" id="KW-1185">Reference proteome</keyword>
<sequence length="108" mass="12511">MDEHCEKPCPVEAVVNLIGGKWKILILYQLTTHEVKRFNELQRMLSQITHRTLTRQLRELEENGLVERTVYAEVPPKVEYALTPIGKSLIPVLLQIKAWGDGYLQKDQ</sequence>
<evidence type="ECO:0000313" key="5">
    <source>
        <dbReference type="EMBL" id="SFE75240.1"/>
    </source>
</evidence>
<accession>A0A1I2D5I7</accession>
<evidence type="ECO:0000313" key="6">
    <source>
        <dbReference type="Proteomes" id="UP000183410"/>
    </source>
</evidence>
<dbReference type="Pfam" id="PF01638">
    <property type="entry name" value="HxlR"/>
    <property type="match status" value="1"/>
</dbReference>
<dbReference type="RefSeq" id="WP_046231770.1">
    <property type="nucleotide sequence ID" value="NZ_FONN01000006.1"/>
</dbReference>
<organism evidence="5 6">
    <name type="scientific">Paenibacillus algorifonticola</name>
    <dbReference type="NCBI Taxonomy" id="684063"/>
    <lineage>
        <taxon>Bacteria</taxon>
        <taxon>Bacillati</taxon>
        <taxon>Bacillota</taxon>
        <taxon>Bacilli</taxon>
        <taxon>Bacillales</taxon>
        <taxon>Paenibacillaceae</taxon>
        <taxon>Paenibacillus</taxon>
    </lineage>
</organism>
<dbReference type="PANTHER" id="PTHR33204:SF29">
    <property type="entry name" value="TRANSCRIPTIONAL REGULATOR"/>
    <property type="match status" value="1"/>
</dbReference>
<reference evidence="6" key="1">
    <citation type="submission" date="2016-10" db="EMBL/GenBank/DDBJ databases">
        <authorList>
            <person name="Varghese N."/>
            <person name="Submissions S."/>
        </authorList>
    </citation>
    <scope>NUCLEOTIDE SEQUENCE [LARGE SCALE GENOMIC DNA]</scope>
    <source>
        <strain evidence="6">CGMCC 1.10223</strain>
    </source>
</reference>
<evidence type="ECO:0000256" key="2">
    <source>
        <dbReference type="ARBA" id="ARBA00023125"/>
    </source>
</evidence>
<dbReference type="SUPFAM" id="SSF46785">
    <property type="entry name" value="Winged helix' DNA-binding domain"/>
    <property type="match status" value="1"/>
</dbReference>
<dbReference type="AlphaFoldDB" id="A0A1I2D5I7"/>
<dbReference type="PROSITE" id="PS51118">
    <property type="entry name" value="HTH_HXLR"/>
    <property type="match status" value="1"/>
</dbReference>
<evidence type="ECO:0000256" key="1">
    <source>
        <dbReference type="ARBA" id="ARBA00023015"/>
    </source>
</evidence>
<proteinExistence type="predicted"/>
<feature type="domain" description="HTH hxlR-type" evidence="4">
    <location>
        <begin position="9"/>
        <end position="108"/>
    </location>
</feature>
<keyword evidence="1" id="KW-0805">Transcription regulation</keyword>
<keyword evidence="3" id="KW-0804">Transcription</keyword>
<dbReference type="InterPro" id="IPR036388">
    <property type="entry name" value="WH-like_DNA-bd_sf"/>
</dbReference>
<dbReference type="PANTHER" id="PTHR33204">
    <property type="entry name" value="TRANSCRIPTIONAL REGULATOR, MARR FAMILY"/>
    <property type="match status" value="1"/>
</dbReference>
<dbReference type="Gene3D" id="1.10.10.10">
    <property type="entry name" value="Winged helix-like DNA-binding domain superfamily/Winged helix DNA-binding domain"/>
    <property type="match status" value="1"/>
</dbReference>
<evidence type="ECO:0000259" key="4">
    <source>
        <dbReference type="PROSITE" id="PS51118"/>
    </source>
</evidence>
<dbReference type="GO" id="GO:0003677">
    <property type="term" value="F:DNA binding"/>
    <property type="evidence" value="ECO:0007669"/>
    <property type="project" value="UniProtKB-KW"/>
</dbReference>
<evidence type="ECO:0000256" key="3">
    <source>
        <dbReference type="ARBA" id="ARBA00023163"/>
    </source>
</evidence>
<name>A0A1I2D5I7_9BACL</name>